<feature type="coiled-coil region" evidence="1">
    <location>
        <begin position="141"/>
        <end position="168"/>
    </location>
</feature>
<proteinExistence type="predicted"/>
<reference evidence="2 3" key="1">
    <citation type="submission" date="2015-11" db="EMBL/GenBank/DDBJ databases">
        <title>Genomic analysis of 38 Legionella species identifies large and diverse effector repertoires.</title>
        <authorList>
            <person name="Burstein D."/>
            <person name="Amaro F."/>
            <person name="Zusman T."/>
            <person name="Lifshitz Z."/>
            <person name="Cohen O."/>
            <person name="Gilbert J.A."/>
            <person name="Pupko T."/>
            <person name="Shuman H.A."/>
            <person name="Segal G."/>
        </authorList>
    </citation>
    <scope>NUCLEOTIDE SEQUENCE [LARGE SCALE GENOMIC DNA]</scope>
    <source>
        <strain evidence="2 3">ATCC 49655</strain>
    </source>
</reference>
<dbReference type="eggNOG" id="ENOG502Z8Y2">
    <property type="taxonomic scope" value="Bacteria"/>
</dbReference>
<keyword evidence="3" id="KW-1185">Reference proteome</keyword>
<feature type="coiled-coil region" evidence="1">
    <location>
        <begin position="708"/>
        <end position="1070"/>
    </location>
</feature>
<accession>A0A0W0ZAR9</accession>
<sequence length="1212" mass="136749">MSLYFKALIEKLRDNSPKSSTAHHLYLLGTAVDYVDKPTTDKSYIRGETFSYAAQLMTHVLGEQESVIKYEDAADNKSPHYAHPYHSNSVDVINGADTPGFEVGDRLAKALMLALGAVAEGKTNLSISGFSRGGVESIVLTHELERILKALEEDAKKEKDSEKRTLARIIQDSNSVPGLAVFNDPSYTRSALKGLVTAEKLGDEEALKARLLMNLKALQVNLFVLDPVPGGNFGKVIRLGWQEPSFYTLPDFVKKKFEFVQKHETSNAFKPIIPLDMPYEVIPGCHGTGDGNQFDDNGDPVPETFANRDLSGVQDLVLRRWLDFTFTGQVHPEQPVDLGHSQLDAVTNAYLPASEEQRNHQLLQNYTKIQENYPAFEWLSTRNYKGLGQYMALRQTHFHQRGNTPITDLDIHGDGKTFLNLQHVKLWMSNKLESVNFFDMKLVGQISWLKENIKTAFTPVDLSQSSMDQTHMVSRLLQDKNNHLLAKESLSYLVSTITQTYLRNHLSQAEREECRACVASAFETLDDVEQKRVIIDKERTEFASSFSKEMRKDITTVVVQHQNALVSQARKLLEDGEAIANNTVSSSSEERAALERDALAWLINTQKLTADLDRLAKQISGLEEWCVKPMLIHSWTTIIPGLELNSEESFEETKGKFLRIVHQQQELLLHRSSDVLKKIPGALDQKPEELDTDFYQYIYQFAGMEKREHSLQSANMELAAALKQAEKQLDERTQERDNGLHALTEERKIKAELSEKVTRLTKELATAKEHLMSALESVEQSDRNNSQIEEALVQFKELVGQLKVELDKIKEETAQERRLHQAAKDKIELLKSQVEEKQLLIEELQIQVYTLQDTSESQVRSLDFYKDAAKRTEQEIEALQRALESLKSEASASAKQAEKALAEAQFKIELLLQKNEELEKEIVEGTGQNNSLIQALESEKRKAKVNAENAAILQTSDQSEIQSLRKALESKKKEAADSADNAARVHADDQAQIERLNKALEAQRKEATAGVDEAARVHADDQAEIARLNKVLESQRRETAAVVDRVASELSEAESKIKKVEADLVSQQRIVNAYKSDKERAAIVTVARLLERTTHYMTHLNSANSESALLDEKKQAVQALLGHLQNTEVLPSKQLELFNDSLQQSQDTLKEHRDPAWQRFFRDCLRIIALALSGVGFYRMLHGESPRFFKPSEGENFVDEVTETTAPTNLNA</sequence>
<dbReference type="RefSeq" id="WP_018578717.1">
    <property type="nucleotide sequence ID" value="NZ_KB892437.1"/>
</dbReference>
<dbReference type="OrthoDB" id="5651329at2"/>
<dbReference type="PATRIC" id="fig|1122169.6.peg.138"/>
<evidence type="ECO:0000313" key="3">
    <source>
        <dbReference type="Proteomes" id="UP000054600"/>
    </source>
</evidence>
<name>A0A0W0ZAR9_9GAMM</name>
<evidence type="ECO:0000313" key="2">
    <source>
        <dbReference type="EMBL" id="KTD66231.1"/>
    </source>
</evidence>
<protein>
    <submittedName>
        <fullName evidence="2">Uncharacterized protein</fullName>
    </submittedName>
</protein>
<dbReference type="STRING" id="1122169.Lsha_0125"/>
<gene>
    <name evidence="2" type="ORF">Lsha_0125</name>
</gene>
<dbReference type="AlphaFoldDB" id="A0A0W0ZAR9"/>
<dbReference type="Proteomes" id="UP000054600">
    <property type="component" value="Unassembled WGS sequence"/>
</dbReference>
<dbReference type="EMBL" id="LNYW01000006">
    <property type="protein sequence ID" value="KTD66231.1"/>
    <property type="molecule type" value="Genomic_DNA"/>
</dbReference>
<keyword evidence="1" id="KW-0175">Coiled coil</keyword>
<comment type="caution">
    <text evidence="2">The sequence shown here is derived from an EMBL/GenBank/DDBJ whole genome shotgun (WGS) entry which is preliminary data.</text>
</comment>
<organism evidence="2 3">
    <name type="scientific">Legionella shakespearei DSM 23087</name>
    <dbReference type="NCBI Taxonomy" id="1122169"/>
    <lineage>
        <taxon>Bacteria</taxon>
        <taxon>Pseudomonadati</taxon>
        <taxon>Pseudomonadota</taxon>
        <taxon>Gammaproteobacteria</taxon>
        <taxon>Legionellales</taxon>
        <taxon>Legionellaceae</taxon>
        <taxon>Legionella</taxon>
    </lineage>
</organism>
<evidence type="ECO:0000256" key="1">
    <source>
        <dbReference type="SAM" id="Coils"/>
    </source>
</evidence>